<evidence type="ECO:0000256" key="2">
    <source>
        <dbReference type="ARBA" id="ARBA00001936"/>
    </source>
</evidence>
<dbReference type="InterPro" id="IPR007865">
    <property type="entry name" value="Aminopep_P_N"/>
</dbReference>
<dbReference type="RefSeq" id="WP_190615403.1">
    <property type="nucleotide sequence ID" value="NZ_AP018712.1"/>
</dbReference>
<comment type="cofactor">
    <cofactor evidence="2">
        <name>Mn(2+)</name>
        <dbReference type="ChEBI" id="CHEBI:29035"/>
    </cofactor>
</comment>
<dbReference type="InterPro" id="IPR000994">
    <property type="entry name" value="Pept_M24"/>
</dbReference>
<dbReference type="SUPFAM" id="SSF55920">
    <property type="entry name" value="Creatinase/aminopeptidase"/>
    <property type="match status" value="1"/>
</dbReference>
<dbReference type="GO" id="GO:0070006">
    <property type="term" value="F:metalloaminopeptidase activity"/>
    <property type="evidence" value="ECO:0007669"/>
    <property type="project" value="InterPro"/>
</dbReference>
<dbReference type="Gene3D" id="3.90.230.10">
    <property type="entry name" value="Creatinase/methionine aminopeptidase superfamily"/>
    <property type="match status" value="1"/>
</dbReference>
<evidence type="ECO:0000256" key="5">
    <source>
        <dbReference type="ARBA" id="ARBA00022723"/>
    </source>
</evidence>
<keyword evidence="7" id="KW-0464">Manganese</keyword>
<dbReference type="KEGG" id="ocy:OSSY52_04290"/>
<dbReference type="InterPro" id="IPR029149">
    <property type="entry name" value="Creatin/AminoP/Spt16_N"/>
</dbReference>
<dbReference type="CDD" id="cd01087">
    <property type="entry name" value="Prolidase"/>
    <property type="match status" value="1"/>
</dbReference>
<comment type="catalytic activity">
    <reaction evidence="1">
        <text>Release of any N-terminal amino acid, including proline, that is linked to proline, even from a dipeptide or tripeptide.</text>
        <dbReference type="EC" id="3.4.11.9"/>
    </reaction>
</comment>
<dbReference type="InterPro" id="IPR052433">
    <property type="entry name" value="X-Pro_dipept-like"/>
</dbReference>
<dbReference type="EMBL" id="AP018712">
    <property type="protein sequence ID" value="BBE30288.1"/>
    <property type="molecule type" value="Genomic_DNA"/>
</dbReference>
<dbReference type="GO" id="GO:0006508">
    <property type="term" value="P:proteolysis"/>
    <property type="evidence" value="ECO:0007669"/>
    <property type="project" value="TreeGrafter"/>
</dbReference>
<keyword evidence="9" id="KW-0645">Protease</keyword>
<protein>
    <recommendedName>
        <fullName evidence="4">Xaa-Pro aminopeptidase</fullName>
        <ecNumber evidence="4">3.4.11.9</ecNumber>
    </recommendedName>
</protein>
<evidence type="ECO:0000313" key="10">
    <source>
        <dbReference type="Proteomes" id="UP000516361"/>
    </source>
</evidence>
<name>A0A7G1G251_9BACT</name>
<dbReference type="SMART" id="SM01011">
    <property type="entry name" value="AMP_N"/>
    <property type="match status" value="1"/>
</dbReference>
<accession>A0A7G1G251</accession>
<gene>
    <name evidence="9" type="primary">pepP</name>
    <name evidence="9" type="ORF">OSSY52_04290</name>
</gene>
<reference evidence="9 10" key="1">
    <citation type="submission" date="2018-06" db="EMBL/GenBank/DDBJ databases">
        <title>Genome sequencing of Oceanotoga sp. sy52.</title>
        <authorList>
            <person name="Mori K."/>
        </authorList>
    </citation>
    <scope>NUCLEOTIDE SEQUENCE [LARGE SCALE GENOMIC DNA]</scope>
    <source>
        <strain evidence="10">sy52</strain>
    </source>
</reference>
<dbReference type="InParanoid" id="A0A7G1G251"/>
<sequence>MNIETLSKRRNELLKTLPNNSIVVLFSGREKFKTADELYTFSPNRNFFYFTNIEQSDVAMILIKENDKTSEFLFIEKNDPIKSRWIGEKIKPEEAQKISGIKNIRFLDTFNDFLNQQIQKNENIYFDLERQSWNKGKSEAEEFALELKNKFPHVKINNIYNNISQLRMIKDEEEIKNIKKAISITKLGIENMIKNAKPNMMEYELEAYFDFSLISNGIREKAFHTITASGKNATVLHYSQNNCKAEDKTLVLLDLGAAYNHYSADISRTFPVNGKFTQRQKDVYNAVLKAQKEVEKNAKPGVTLIELNEIAKKVLSKECKSLGLIEKDDELIKYYFHGVSHHLGLDTHDVGDRSLPLQKGMVITNEPGLYIEEEGIGIRIEDDLLITENGCEVLSKEIIKEVSDIENFMEN</sequence>
<dbReference type="GO" id="GO:0030145">
    <property type="term" value="F:manganese ion binding"/>
    <property type="evidence" value="ECO:0007669"/>
    <property type="project" value="InterPro"/>
</dbReference>
<evidence type="ECO:0000259" key="8">
    <source>
        <dbReference type="SMART" id="SM01011"/>
    </source>
</evidence>
<dbReference type="Pfam" id="PF05195">
    <property type="entry name" value="AMP_N"/>
    <property type="match status" value="1"/>
</dbReference>
<keyword evidence="6" id="KW-0378">Hydrolase</keyword>
<keyword evidence="10" id="KW-1185">Reference proteome</keyword>
<organism evidence="9 10">
    <name type="scientific">Tepiditoga spiralis</name>
    <dbReference type="NCBI Taxonomy" id="2108365"/>
    <lineage>
        <taxon>Bacteria</taxon>
        <taxon>Thermotogati</taxon>
        <taxon>Thermotogota</taxon>
        <taxon>Thermotogae</taxon>
        <taxon>Petrotogales</taxon>
        <taxon>Petrotogaceae</taxon>
        <taxon>Tepiditoga</taxon>
    </lineage>
</organism>
<dbReference type="Pfam" id="PF00557">
    <property type="entry name" value="Peptidase_M24"/>
    <property type="match status" value="1"/>
</dbReference>
<evidence type="ECO:0000256" key="4">
    <source>
        <dbReference type="ARBA" id="ARBA00012574"/>
    </source>
</evidence>
<evidence type="ECO:0000256" key="7">
    <source>
        <dbReference type="ARBA" id="ARBA00023211"/>
    </source>
</evidence>
<dbReference type="PANTHER" id="PTHR43226:SF4">
    <property type="entry name" value="XAA-PRO AMINOPEPTIDASE 3"/>
    <property type="match status" value="1"/>
</dbReference>
<keyword evidence="9" id="KW-0031">Aminopeptidase</keyword>
<proteinExistence type="inferred from homology"/>
<feature type="domain" description="Aminopeptidase P N-terminal" evidence="8">
    <location>
        <begin position="1"/>
        <end position="135"/>
    </location>
</feature>
<evidence type="ECO:0000256" key="3">
    <source>
        <dbReference type="ARBA" id="ARBA00008766"/>
    </source>
</evidence>
<evidence type="ECO:0000313" key="9">
    <source>
        <dbReference type="EMBL" id="BBE30288.1"/>
    </source>
</evidence>
<dbReference type="AlphaFoldDB" id="A0A7G1G251"/>
<dbReference type="PANTHER" id="PTHR43226">
    <property type="entry name" value="XAA-PRO AMINOPEPTIDASE 3"/>
    <property type="match status" value="1"/>
</dbReference>
<dbReference type="InterPro" id="IPR036005">
    <property type="entry name" value="Creatinase/aminopeptidase-like"/>
</dbReference>
<evidence type="ECO:0000256" key="1">
    <source>
        <dbReference type="ARBA" id="ARBA00001424"/>
    </source>
</evidence>
<dbReference type="Gene3D" id="3.40.350.10">
    <property type="entry name" value="Creatinase/prolidase N-terminal domain"/>
    <property type="match status" value="1"/>
</dbReference>
<dbReference type="Proteomes" id="UP000516361">
    <property type="component" value="Chromosome"/>
</dbReference>
<evidence type="ECO:0000256" key="6">
    <source>
        <dbReference type="ARBA" id="ARBA00022801"/>
    </source>
</evidence>
<dbReference type="EC" id="3.4.11.9" evidence="4"/>
<comment type="similarity">
    <text evidence="3">Belongs to the peptidase M24B family.</text>
</comment>
<keyword evidence="5" id="KW-0479">Metal-binding</keyword>
<dbReference type="SUPFAM" id="SSF53092">
    <property type="entry name" value="Creatinase/prolidase N-terminal domain"/>
    <property type="match status" value="1"/>
</dbReference>
<dbReference type="GO" id="GO:0005829">
    <property type="term" value="C:cytosol"/>
    <property type="evidence" value="ECO:0007669"/>
    <property type="project" value="TreeGrafter"/>
</dbReference>